<evidence type="ECO:0000256" key="1">
    <source>
        <dbReference type="ARBA" id="ARBA00004401"/>
    </source>
</evidence>
<evidence type="ECO:0000313" key="3">
    <source>
        <dbReference type="Proteomes" id="UP000694405"/>
    </source>
</evidence>
<reference evidence="2" key="1">
    <citation type="submission" date="2020-03" db="EMBL/GenBank/DDBJ databases">
        <title>Melopsittacus undulatus (budgerigar) genome, bMelUnd1, maternal haplotype with Z.</title>
        <authorList>
            <person name="Gedman G."/>
            <person name="Mountcastle J."/>
            <person name="Haase B."/>
            <person name="Formenti G."/>
            <person name="Wright T."/>
            <person name="Apodaca J."/>
            <person name="Pelan S."/>
            <person name="Chow W."/>
            <person name="Rhie A."/>
            <person name="Howe K."/>
            <person name="Fedrigo O."/>
            <person name="Jarvis E.D."/>
        </authorList>
    </citation>
    <scope>NUCLEOTIDE SEQUENCE [LARGE SCALE GENOMIC DNA]</scope>
</reference>
<dbReference type="InterPro" id="IPR001304">
    <property type="entry name" value="C-type_lectin-like"/>
</dbReference>
<comment type="subcellular location">
    <subcellularLocation>
        <location evidence="1">Cell membrane</location>
        <topology evidence="1">Single-pass type II membrane protein</topology>
    </subcellularLocation>
</comment>
<dbReference type="PANTHER" id="PTHR45710:SF26">
    <property type="entry name" value="RH26557P"/>
    <property type="match status" value="1"/>
</dbReference>
<keyword evidence="3" id="KW-1185">Reference proteome</keyword>
<evidence type="ECO:0000313" key="2">
    <source>
        <dbReference type="Ensembl" id="ENSMUNP00000019823.2"/>
    </source>
</evidence>
<sequence>MLSSSKCLYKKNLKLYLCPEWHRMLFQSWPCSPVGTCSQGWVAFQSSCYQMSKESKTWKVAQQICETSSQGAHLLDIGSKEEHGFILSYLQTVGQIIMLWMGLNDLKTFYT</sequence>
<dbReference type="Ensembl" id="ENSMUNT00000022718.2">
    <property type="protein sequence ID" value="ENSMUNP00000019823.2"/>
    <property type="gene ID" value="ENSMUNG00000015125.2"/>
</dbReference>
<accession>A0A8C6NFP1</accession>
<dbReference type="Proteomes" id="UP000694405">
    <property type="component" value="Chromosome 5"/>
</dbReference>
<dbReference type="GO" id="GO:0005886">
    <property type="term" value="C:plasma membrane"/>
    <property type="evidence" value="ECO:0007669"/>
    <property type="project" value="UniProtKB-SubCell"/>
</dbReference>
<dbReference type="SUPFAM" id="SSF56436">
    <property type="entry name" value="C-type lectin-like"/>
    <property type="match status" value="1"/>
</dbReference>
<dbReference type="AlphaFoldDB" id="A0A8C6NFP1"/>
<proteinExistence type="predicted"/>
<protein>
    <submittedName>
        <fullName evidence="2">Uncharacterized protein</fullName>
    </submittedName>
</protein>
<dbReference type="InterPro" id="IPR050828">
    <property type="entry name" value="C-type_lectin/matrix_domain"/>
</dbReference>
<dbReference type="Gene3D" id="3.10.100.10">
    <property type="entry name" value="Mannose-Binding Protein A, subunit A"/>
    <property type="match status" value="1"/>
</dbReference>
<dbReference type="Pfam" id="PF00059">
    <property type="entry name" value="Lectin_C"/>
    <property type="match status" value="1"/>
</dbReference>
<accession>A0A8V5H4Z1</accession>
<dbReference type="InterPro" id="IPR016187">
    <property type="entry name" value="CTDL_fold"/>
</dbReference>
<reference evidence="2" key="3">
    <citation type="submission" date="2025-09" db="UniProtKB">
        <authorList>
            <consortium name="Ensembl"/>
        </authorList>
    </citation>
    <scope>IDENTIFICATION</scope>
</reference>
<reference evidence="2" key="2">
    <citation type="submission" date="2025-08" db="UniProtKB">
        <authorList>
            <consortium name="Ensembl"/>
        </authorList>
    </citation>
    <scope>IDENTIFICATION</scope>
</reference>
<dbReference type="PROSITE" id="PS50041">
    <property type="entry name" value="C_TYPE_LECTIN_2"/>
    <property type="match status" value="1"/>
</dbReference>
<name>A0A8C6NFP1_MELUD</name>
<organism evidence="2 3">
    <name type="scientific">Melopsittacus undulatus</name>
    <name type="common">Budgerigar</name>
    <name type="synonym">Psittacus undulatus</name>
    <dbReference type="NCBI Taxonomy" id="13146"/>
    <lineage>
        <taxon>Eukaryota</taxon>
        <taxon>Metazoa</taxon>
        <taxon>Chordata</taxon>
        <taxon>Craniata</taxon>
        <taxon>Vertebrata</taxon>
        <taxon>Euteleostomi</taxon>
        <taxon>Archelosauria</taxon>
        <taxon>Archosauria</taxon>
        <taxon>Dinosauria</taxon>
        <taxon>Saurischia</taxon>
        <taxon>Theropoda</taxon>
        <taxon>Coelurosauria</taxon>
        <taxon>Aves</taxon>
        <taxon>Neognathae</taxon>
        <taxon>Neoaves</taxon>
        <taxon>Telluraves</taxon>
        <taxon>Australaves</taxon>
        <taxon>Psittaciformes</taxon>
        <taxon>Psittaculidae</taxon>
        <taxon>Melopsittacus</taxon>
    </lineage>
</organism>
<dbReference type="PANTHER" id="PTHR45710">
    <property type="entry name" value="C-TYPE LECTIN DOMAIN-CONTAINING PROTEIN 180"/>
    <property type="match status" value="1"/>
</dbReference>
<dbReference type="InterPro" id="IPR016186">
    <property type="entry name" value="C-type_lectin-like/link_sf"/>
</dbReference>